<protein>
    <submittedName>
        <fullName evidence="1">Uncharacterized protein</fullName>
    </submittedName>
</protein>
<name>A0ABQ6HT08_9MICO</name>
<evidence type="ECO:0000313" key="4">
    <source>
        <dbReference type="Proteomes" id="UP001157109"/>
    </source>
</evidence>
<organism evidence="1 4">
    <name type="scientific">Arsenicicoccus piscis</name>
    <dbReference type="NCBI Taxonomy" id="673954"/>
    <lineage>
        <taxon>Bacteria</taxon>
        <taxon>Bacillati</taxon>
        <taxon>Actinomycetota</taxon>
        <taxon>Actinomycetes</taxon>
        <taxon>Micrococcales</taxon>
        <taxon>Intrasporangiaceae</taxon>
        <taxon>Arsenicicoccus</taxon>
    </lineage>
</organism>
<dbReference type="EMBL" id="BSUJ01000007">
    <property type="protein sequence ID" value="GMA22222.1"/>
    <property type="molecule type" value="Genomic_DNA"/>
</dbReference>
<dbReference type="EMBL" id="BSUJ01000006">
    <property type="protein sequence ID" value="GMA22174.1"/>
    <property type="molecule type" value="Genomic_DNA"/>
</dbReference>
<dbReference type="EMBL" id="BSUJ01000001">
    <property type="protein sequence ID" value="GMA21507.1"/>
    <property type="molecule type" value="Genomic_DNA"/>
</dbReference>
<evidence type="ECO:0000313" key="3">
    <source>
        <dbReference type="EMBL" id="GMA22222.1"/>
    </source>
</evidence>
<keyword evidence="4" id="KW-1185">Reference proteome</keyword>
<comment type="caution">
    <text evidence="1">The sequence shown here is derived from an EMBL/GenBank/DDBJ whole genome shotgun (WGS) entry which is preliminary data.</text>
</comment>
<accession>A0ABQ6HT08</accession>
<dbReference type="Proteomes" id="UP001157109">
    <property type="component" value="Unassembled WGS sequence"/>
</dbReference>
<sequence>MHTAPQPFVDWRELASAADPVHPPTRARYRRLLSDLPAQGVATPVRADHGVAGSRKLHSVLSLLAIHAHQAGDEDGAATLSVGASALEAAFATQLADLGREGHAQDWLADARRRTAEVIDHWPGLDRVLLAEGRIRESLDAYVLVASTAKGHQGDDQILVPAELAAEHSLVAGDDVWVLQRRLGRAVVIELLPAAPLDEDWVDVADTTGLESMPTSSELAQMSVDVAHKPPRRVRVG</sequence>
<evidence type="ECO:0000313" key="1">
    <source>
        <dbReference type="EMBL" id="GMA21507.1"/>
    </source>
</evidence>
<evidence type="ECO:0000313" key="2">
    <source>
        <dbReference type="EMBL" id="GMA22174.1"/>
    </source>
</evidence>
<proteinExistence type="predicted"/>
<dbReference type="RefSeq" id="WP_284284907.1">
    <property type="nucleotide sequence ID" value="NZ_BSUJ01000001.1"/>
</dbReference>
<gene>
    <name evidence="1" type="ORF">GCM10025862_35280</name>
    <name evidence="2" type="ORF">GCM10025862_41970</name>
    <name evidence="3" type="ORF">GCM10025862_42450</name>
</gene>
<reference evidence="1" key="3">
    <citation type="submission" date="2023-02" db="EMBL/GenBank/DDBJ databases">
        <authorList>
            <person name="Sun Q."/>
            <person name="Mori K."/>
        </authorList>
    </citation>
    <scope>NUCLEOTIDE SEQUENCE</scope>
    <source>
        <strain evidence="1">NBRC 105830</strain>
    </source>
</reference>
<reference evidence="1" key="1">
    <citation type="journal article" date="2014" name="Int. J. Syst. Evol. Microbiol.">
        <title>Complete genome of a new Firmicutes species belonging to the dominant human colonic microbiota ('Ruminococcus bicirculans') reveals two chromosomes and a selective capacity to utilize plant glucans.</title>
        <authorList>
            <consortium name="NISC Comparative Sequencing Program"/>
            <person name="Wegmann U."/>
            <person name="Louis P."/>
            <person name="Goesmann A."/>
            <person name="Henrissat B."/>
            <person name="Duncan S.H."/>
            <person name="Flint H.J."/>
        </authorList>
    </citation>
    <scope>NUCLEOTIDE SEQUENCE</scope>
    <source>
        <strain evidence="1">NBRC 105830</strain>
    </source>
</reference>
<reference evidence="4" key="2">
    <citation type="journal article" date="2019" name="Int. J. Syst. Evol. Microbiol.">
        <title>The Global Catalogue of Microorganisms (GCM) 10K type strain sequencing project: providing services to taxonomists for standard genome sequencing and annotation.</title>
        <authorList>
            <consortium name="The Broad Institute Genomics Platform"/>
            <consortium name="The Broad Institute Genome Sequencing Center for Infectious Disease"/>
            <person name="Wu L."/>
            <person name="Ma J."/>
        </authorList>
    </citation>
    <scope>NUCLEOTIDE SEQUENCE [LARGE SCALE GENOMIC DNA]</scope>
    <source>
        <strain evidence="4">NBRC 105830</strain>
    </source>
</reference>